<name>A0ABU2Y4W6_9FLAO</name>
<dbReference type="RefSeq" id="WP_311593224.1">
    <property type="nucleotide sequence ID" value="NZ_JAVRHV010000003.1"/>
</dbReference>
<dbReference type="SUPFAM" id="SSF49344">
    <property type="entry name" value="CBD9-like"/>
    <property type="match status" value="1"/>
</dbReference>
<comment type="caution">
    <text evidence="2">The sequence shown here is derived from an EMBL/GenBank/DDBJ whole genome shotgun (WGS) entry which is preliminary data.</text>
</comment>
<organism evidence="2 3">
    <name type="scientific">Urechidicola vernalis</name>
    <dbReference type="NCBI Taxonomy" id="3075600"/>
    <lineage>
        <taxon>Bacteria</taxon>
        <taxon>Pseudomonadati</taxon>
        <taxon>Bacteroidota</taxon>
        <taxon>Flavobacteriia</taxon>
        <taxon>Flavobacteriales</taxon>
        <taxon>Flavobacteriaceae</taxon>
        <taxon>Urechidicola</taxon>
    </lineage>
</organism>
<gene>
    <name evidence="2" type="ORF">RM519_08255</name>
</gene>
<accession>A0ABU2Y4W6</accession>
<dbReference type="InterPro" id="IPR010502">
    <property type="entry name" value="Carb-bd_dom_fam9"/>
</dbReference>
<protein>
    <submittedName>
        <fullName evidence="2">Carbohydrate-binding family 9-like protein</fullName>
    </submittedName>
</protein>
<sequence length="330" mass="39066">MSGILPKSYIANYTTNAIKIDGIANETQWKDAIWTDEFIDIEGVKTPKYKTKVKMLWDDEYFYFYAELEEPNIWGDITKRDAVIFYNNDFEIFMDPDGDSHNYMEFEMNALNTVWDLFLTKPYRNGNKILDNWDIKGMKTAVFIDGTLNDSSDRDTKWSVEIALPWSVLLEGSSSTSIPKNNYWRVNFSRVNWDFDIKDGKYSRKKDPKTKKLLPEYNWVWSPQGVINMHEPEKWGYVFFAENEKQKKSFQLTNDEYIRLQLFDIHNNQRNYYSKNKKWNKDLFPKSLLIKETTINITTETTKTSYVLSVKSPFTNKTLFINNEGKLTTH</sequence>
<dbReference type="Proteomes" id="UP001252186">
    <property type="component" value="Unassembled WGS sequence"/>
</dbReference>
<proteinExistence type="predicted"/>
<evidence type="ECO:0000313" key="3">
    <source>
        <dbReference type="Proteomes" id="UP001252186"/>
    </source>
</evidence>
<evidence type="ECO:0000313" key="2">
    <source>
        <dbReference type="EMBL" id="MDT0553233.1"/>
    </source>
</evidence>
<evidence type="ECO:0000259" key="1">
    <source>
        <dbReference type="Pfam" id="PF06452"/>
    </source>
</evidence>
<keyword evidence="3" id="KW-1185">Reference proteome</keyword>
<dbReference type="PANTHER" id="PTHR35532">
    <property type="entry name" value="SIMILAR TO POLYHYDROXYALKANOATE DEPOLYMERASE"/>
    <property type="match status" value="1"/>
</dbReference>
<dbReference type="Pfam" id="PF06452">
    <property type="entry name" value="CBM9_1"/>
    <property type="match status" value="1"/>
</dbReference>
<reference evidence="2 3" key="1">
    <citation type="submission" date="2023-09" db="EMBL/GenBank/DDBJ databases">
        <authorList>
            <person name="Rey-Velasco X."/>
        </authorList>
    </citation>
    <scope>NUCLEOTIDE SEQUENCE [LARGE SCALE GENOMIC DNA]</scope>
    <source>
        <strain evidence="2 3">P050</strain>
    </source>
</reference>
<dbReference type="CDD" id="cd09620">
    <property type="entry name" value="CBM9_like_3"/>
    <property type="match status" value="1"/>
</dbReference>
<dbReference type="PANTHER" id="PTHR35532:SF5">
    <property type="entry name" value="CARBOHYDRATE-BINDING DOMAIN-CONTAINING PROTEIN"/>
    <property type="match status" value="1"/>
</dbReference>
<dbReference type="Gene3D" id="2.60.40.1190">
    <property type="match status" value="1"/>
</dbReference>
<dbReference type="EMBL" id="JAVRHV010000003">
    <property type="protein sequence ID" value="MDT0553233.1"/>
    <property type="molecule type" value="Genomic_DNA"/>
</dbReference>
<feature type="domain" description="Carbohydrate-binding" evidence="1">
    <location>
        <begin position="20"/>
        <end position="169"/>
    </location>
</feature>